<feature type="region of interest" description="Disordered" evidence="1">
    <location>
        <begin position="1"/>
        <end position="139"/>
    </location>
</feature>
<keyword evidence="3" id="KW-1185">Reference proteome</keyword>
<name>A0A4S8KS37_DENBC</name>
<feature type="compositionally biased region" description="Polar residues" evidence="1">
    <location>
        <begin position="91"/>
        <end position="102"/>
    </location>
</feature>
<dbReference type="AlphaFoldDB" id="A0A4S8KS37"/>
<accession>A0A4S8KS37</accession>
<reference evidence="2 3" key="1">
    <citation type="journal article" date="2019" name="Nat. Ecol. Evol.">
        <title>Megaphylogeny resolves global patterns of mushroom evolution.</title>
        <authorList>
            <person name="Varga T."/>
            <person name="Krizsan K."/>
            <person name="Foldi C."/>
            <person name="Dima B."/>
            <person name="Sanchez-Garcia M."/>
            <person name="Sanchez-Ramirez S."/>
            <person name="Szollosi G.J."/>
            <person name="Szarkandi J.G."/>
            <person name="Papp V."/>
            <person name="Albert L."/>
            <person name="Andreopoulos W."/>
            <person name="Angelini C."/>
            <person name="Antonin V."/>
            <person name="Barry K.W."/>
            <person name="Bougher N.L."/>
            <person name="Buchanan P."/>
            <person name="Buyck B."/>
            <person name="Bense V."/>
            <person name="Catcheside P."/>
            <person name="Chovatia M."/>
            <person name="Cooper J."/>
            <person name="Damon W."/>
            <person name="Desjardin D."/>
            <person name="Finy P."/>
            <person name="Geml J."/>
            <person name="Haridas S."/>
            <person name="Hughes K."/>
            <person name="Justo A."/>
            <person name="Karasinski D."/>
            <person name="Kautmanova I."/>
            <person name="Kiss B."/>
            <person name="Kocsube S."/>
            <person name="Kotiranta H."/>
            <person name="LaButti K.M."/>
            <person name="Lechner B.E."/>
            <person name="Liimatainen K."/>
            <person name="Lipzen A."/>
            <person name="Lukacs Z."/>
            <person name="Mihaltcheva S."/>
            <person name="Morgado L.N."/>
            <person name="Niskanen T."/>
            <person name="Noordeloos M.E."/>
            <person name="Ohm R.A."/>
            <person name="Ortiz-Santana B."/>
            <person name="Ovrebo C."/>
            <person name="Racz N."/>
            <person name="Riley R."/>
            <person name="Savchenko A."/>
            <person name="Shiryaev A."/>
            <person name="Soop K."/>
            <person name="Spirin V."/>
            <person name="Szebenyi C."/>
            <person name="Tomsovsky M."/>
            <person name="Tulloss R.E."/>
            <person name="Uehling J."/>
            <person name="Grigoriev I.V."/>
            <person name="Vagvolgyi C."/>
            <person name="Papp T."/>
            <person name="Martin F.M."/>
            <person name="Miettinen O."/>
            <person name="Hibbett D.S."/>
            <person name="Nagy L.G."/>
        </authorList>
    </citation>
    <scope>NUCLEOTIDE SEQUENCE [LARGE SCALE GENOMIC DNA]</scope>
    <source>
        <strain evidence="2 3">CBS 962.96</strain>
    </source>
</reference>
<feature type="compositionally biased region" description="Basic and acidic residues" evidence="1">
    <location>
        <begin position="63"/>
        <end position="87"/>
    </location>
</feature>
<dbReference type="Proteomes" id="UP000297245">
    <property type="component" value="Unassembled WGS sequence"/>
</dbReference>
<protein>
    <submittedName>
        <fullName evidence="2">Uncharacterized protein</fullName>
    </submittedName>
</protein>
<proteinExistence type="predicted"/>
<organism evidence="2 3">
    <name type="scientific">Dendrothele bispora (strain CBS 962.96)</name>
    <dbReference type="NCBI Taxonomy" id="1314807"/>
    <lineage>
        <taxon>Eukaryota</taxon>
        <taxon>Fungi</taxon>
        <taxon>Dikarya</taxon>
        <taxon>Basidiomycota</taxon>
        <taxon>Agaricomycotina</taxon>
        <taxon>Agaricomycetes</taxon>
        <taxon>Agaricomycetidae</taxon>
        <taxon>Agaricales</taxon>
        <taxon>Agaricales incertae sedis</taxon>
        <taxon>Dendrothele</taxon>
    </lineage>
</organism>
<evidence type="ECO:0000256" key="1">
    <source>
        <dbReference type="SAM" id="MobiDB-lite"/>
    </source>
</evidence>
<gene>
    <name evidence="2" type="ORF">K435DRAFT_811434</name>
</gene>
<dbReference type="EMBL" id="ML180171">
    <property type="protein sequence ID" value="THU78569.1"/>
    <property type="molecule type" value="Genomic_DNA"/>
</dbReference>
<evidence type="ECO:0000313" key="3">
    <source>
        <dbReference type="Proteomes" id="UP000297245"/>
    </source>
</evidence>
<feature type="compositionally biased region" description="Basic and acidic residues" evidence="1">
    <location>
        <begin position="37"/>
        <end position="52"/>
    </location>
</feature>
<evidence type="ECO:0000313" key="2">
    <source>
        <dbReference type="EMBL" id="THU78569.1"/>
    </source>
</evidence>
<feature type="compositionally biased region" description="Polar residues" evidence="1">
    <location>
        <begin position="16"/>
        <end position="36"/>
    </location>
</feature>
<sequence>MSSNKPSSPPPYETVSGRTNSSQFDRATLNSVGGNQSHDHRGRSSDTIRYDSRTFGTINGKYTENDNRLIHRNIENARDYHENRGNDEDSGWNTSVTTTAQQPRLPPNQIAQSNRPRENDNSRPGVRLSHYGRPPIKDGAEHVEHESFDVVQGPGHSLVLLTG</sequence>